<evidence type="ECO:0000256" key="4">
    <source>
        <dbReference type="ARBA" id="ARBA00022989"/>
    </source>
</evidence>
<dbReference type="OrthoDB" id="6132759at2759"/>
<dbReference type="Proteomes" id="UP001152320">
    <property type="component" value="Chromosome 4"/>
</dbReference>
<feature type="transmembrane region" description="Helical" evidence="7">
    <location>
        <begin position="417"/>
        <end position="438"/>
    </location>
</feature>
<feature type="transmembrane region" description="Helical" evidence="7">
    <location>
        <begin position="313"/>
        <end position="339"/>
    </location>
</feature>
<evidence type="ECO:0000256" key="2">
    <source>
        <dbReference type="ARBA" id="ARBA00006434"/>
    </source>
</evidence>
<sequence length="588" mass="64980">MVWWPVGASLFASNIGSEHFIGLAGSGAAGGLAVGAFELNAMVVLILLGWYFLPVYLSSKVYTMPEYLRKRYGGQRIRVYLAVLALILSVLTKISVNMFAGALFVQQALGWNLYFAIILLLSITAIYTVVGGLSAVIYTDAAQTVIMLIGAFILMILSLNRVSYKELQMRYPQAIPTSTLTWGNTTCGIPREDAFHMFRHPVEGDLPWPGMVFGITISAVWYWCTDQVIVQRALASKTIAHAKGGCILAAFLKILPLFLIVIPGMISRVLFTDSVACVDPDDCMEQCQSSTGCTNIAYPKLVINVMPTGLKGLMLAVVMSGLMSSLTSIFNSSSTIFTIDIWKRIRPNAKETEMMVVGRVFVLIMVAISILWIPIIQAAQGGRLFDYIQSITSYLSPPICAVFVLAVSWGRINEKGAFWGLMFGLVIGMTRMILDFAYAAPACGEDDTRPGIVAKWHYLYFGLFLFGIVCIFTIIVSLLTQPLPESYINGLTFWTRKEKLDSQHEPATALQTMNDNREEEDDEVTFSKKVVDWMCGTGKTEQVAPTAEEIAALEKLSNLEESRLEKIILNCFAVFMLGCSVFLWAFFA</sequence>
<evidence type="ECO:0000256" key="7">
    <source>
        <dbReference type="SAM" id="Phobius"/>
    </source>
</evidence>
<accession>A0A9Q1HFP8</accession>
<keyword evidence="3 7" id="KW-0812">Transmembrane</keyword>
<dbReference type="AlphaFoldDB" id="A0A9Q1HFP8"/>
<name>A0A9Q1HFP8_HOLLE</name>
<evidence type="ECO:0000256" key="6">
    <source>
        <dbReference type="RuleBase" id="RU362091"/>
    </source>
</evidence>
<protein>
    <submittedName>
        <fullName evidence="8">Sodium/glucose cotransporter 4</fullName>
    </submittedName>
</protein>
<comment type="subcellular location">
    <subcellularLocation>
        <location evidence="1">Membrane</location>
        <topology evidence="1">Multi-pass membrane protein</topology>
    </subcellularLocation>
</comment>
<reference evidence="8" key="1">
    <citation type="submission" date="2021-10" db="EMBL/GenBank/DDBJ databases">
        <title>Tropical sea cucumber genome reveals ecological adaptation and Cuvierian tubules defense mechanism.</title>
        <authorList>
            <person name="Chen T."/>
        </authorList>
    </citation>
    <scope>NUCLEOTIDE SEQUENCE</scope>
    <source>
        <strain evidence="8">Nanhai2018</strain>
        <tissue evidence="8">Muscle</tissue>
    </source>
</reference>
<gene>
    <name evidence="8" type="ORF">HOLleu_10420</name>
</gene>
<comment type="similarity">
    <text evidence="2 6">Belongs to the sodium:solute symporter (SSF) (TC 2.A.21) family.</text>
</comment>
<feature type="transmembrane region" description="Helical" evidence="7">
    <location>
        <begin position="206"/>
        <end position="224"/>
    </location>
</feature>
<feature type="transmembrane region" description="Helical" evidence="7">
    <location>
        <begin position="145"/>
        <end position="164"/>
    </location>
</feature>
<organism evidence="8 9">
    <name type="scientific">Holothuria leucospilota</name>
    <name type="common">Black long sea cucumber</name>
    <name type="synonym">Mertensiothuria leucospilota</name>
    <dbReference type="NCBI Taxonomy" id="206669"/>
    <lineage>
        <taxon>Eukaryota</taxon>
        <taxon>Metazoa</taxon>
        <taxon>Echinodermata</taxon>
        <taxon>Eleutherozoa</taxon>
        <taxon>Echinozoa</taxon>
        <taxon>Holothuroidea</taxon>
        <taxon>Aspidochirotacea</taxon>
        <taxon>Aspidochirotida</taxon>
        <taxon>Holothuriidae</taxon>
        <taxon>Holothuria</taxon>
    </lineage>
</organism>
<proteinExistence type="inferred from homology"/>
<feature type="transmembrane region" description="Helical" evidence="7">
    <location>
        <begin position="567"/>
        <end position="587"/>
    </location>
</feature>
<evidence type="ECO:0000313" key="8">
    <source>
        <dbReference type="EMBL" id="KAJ8043366.1"/>
    </source>
</evidence>
<dbReference type="Gene3D" id="1.20.1730.10">
    <property type="entry name" value="Sodium/glucose cotransporter"/>
    <property type="match status" value="1"/>
</dbReference>
<evidence type="ECO:0000256" key="5">
    <source>
        <dbReference type="ARBA" id="ARBA00023136"/>
    </source>
</evidence>
<keyword evidence="5 7" id="KW-0472">Membrane</keyword>
<dbReference type="EMBL" id="JAIZAY010000004">
    <property type="protein sequence ID" value="KAJ8043366.1"/>
    <property type="molecule type" value="Genomic_DNA"/>
</dbReference>
<evidence type="ECO:0000256" key="1">
    <source>
        <dbReference type="ARBA" id="ARBA00004141"/>
    </source>
</evidence>
<dbReference type="PROSITE" id="PS00456">
    <property type="entry name" value="NA_SOLUT_SYMP_1"/>
    <property type="match status" value="1"/>
</dbReference>
<dbReference type="InterPro" id="IPR038377">
    <property type="entry name" value="Na/Glc_symporter_sf"/>
</dbReference>
<dbReference type="PROSITE" id="PS50283">
    <property type="entry name" value="NA_SOLUT_SYMP_3"/>
    <property type="match status" value="1"/>
</dbReference>
<dbReference type="PANTHER" id="PTHR11819:SF195">
    <property type="entry name" value="SODIUM_GLUCOSE COTRANSPORTER 4"/>
    <property type="match status" value="1"/>
</dbReference>
<dbReference type="Pfam" id="PF00474">
    <property type="entry name" value="SSF"/>
    <property type="match status" value="1"/>
</dbReference>
<dbReference type="InterPro" id="IPR018212">
    <property type="entry name" value="Na/solute_symporter_CS"/>
</dbReference>
<keyword evidence="9" id="KW-1185">Reference proteome</keyword>
<feature type="transmembrane region" description="Helical" evidence="7">
    <location>
        <begin position="458"/>
        <end position="479"/>
    </location>
</feature>
<evidence type="ECO:0000256" key="3">
    <source>
        <dbReference type="ARBA" id="ARBA00022692"/>
    </source>
</evidence>
<feature type="transmembrane region" description="Helical" evidence="7">
    <location>
        <begin position="79"/>
        <end position="105"/>
    </location>
</feature>
<dbReference type="NCBIfam" id="TIGR00813">
    <property type="entry name" value="sss"/>
    <property type="match status" value="1"/>
</dbReference>
<dbReference type="InterPro" id="IPR001734">
    <property type="entry name" value="Na/solute_symporter"/>
</dbReference>
<dbReference type="GO" id="GO:0005412">
    <property type="term" value="F:D-glucose:sodium symporter activity"/>
    <property type="evidence" value="ECO:0007669"/>
    <property type="project" value="TreeGrafter"/>
</dbReference>
<feature type="transmembrane region" description="Helical" evidence="7">
    <location>
        <begin position="111"/>
        <end position="138"/>
    </location>
</feature>
<feature type="transmembrane region" description="Helical" evidence="7">
    <location>
        <begin position="39"/>
        <end position="58"/>
    </location>
</feature>
<feature type="transmembrane region" description="Helical" evidence="7">
    <location>
        <begin position="360"/>
        <end position="379"/>
    </location>
</feature>
<dbReference type="GO" id="GO:0005886">
    <property type="term" value="C:plasma membrane"/>
    <property type="evidence" value="ECO:0007669"/>
    <property type="project" value="TreeGrafter"/>
</dbReference>
<keyword evidence="4 7" id="KW-1133">Transmembrane helix</keyword>
<dbReference type="PANTHER" id="PTHR11819">
    <property type="entry name" value="SOLUTE CARRIER FAMILY 5"/>
    <property type="match status" value="1"/>
</dbReference>
<feature type="transmembrane region" description="Helical" evidence="7">
    <location>
        <begin position="391"/>
        <end position="410"/>
    </location>
</feature>
<feature type="transmembrane region" description="Helical" evidence="7">
    <location>
        <begin position="245"/>
        <end position="266"/>
    </location>
</feature>
<evidence type="ECO:0000313" key="9">
    <source>
        <dbReference type="Proteomes" id="UP001152320"/>
    </source>
</evidence>
<comment type="caution">
    <text evidence="8">The sequence shown here is derived from an EMBL/GenBank/DDBJ whole genome shotgun (WGS) entry which is preliminary data.</text>
</comment>